<evidence type="ECO:0000313" key="3">
    <source>
        <dbReference type="Proteomes" id="UP000324222"/>
    </source>
</evidence>
<keyword evidence="1" id="KW-0472">Membrane</keyword>
<evidence type="ECO:0000313" key="2">
    <source>
        <dbReference type="EMBL" id="MPC77308.1"/>
    </source>
</evidence>
<sequence>MLRATWLSQGGSQLAISRGSHIEFAHEDQTRDAAFGFVRRGGKFSFRRVLCAIRDCLPRPLCFPLIVCDVACIFTCLLIFVFFIFPCPVSKKISCFLDLFFITFIHDKTGKQP</sequence>
<dbReference type="AlphaFoldDB" id="A0A5B7I8V6"/>
<reference evidence="2 3" key="1">
    <citation type="submission" date="2019-05" db="EMBL/GenBank/DDBJ databases">
        <title>Another draft genome of Portunus trituberculatus and its Hox gene families provides insights of decapod evolution.</title>
        <authorList>
            <person name="Jeong J.-H."/>
            <person name="Song I."/>
            <person name="Kim S."/>
            <person name="Choi T."/>
            <person name="Kim D."/>
            <person name="Ryu S."/>
            <person name="Kim W."/>
        </authorList>
    </citation>
    <scope>NUCLEOTIDE SEQUENCE [LARGE SCALE GENOMIC DNA]</scope>
    <source>
        <tissue evidence="2">Muscle</tissue>
    </source>
</reference>
<proteinExistence type="predicted"/>
<evidence type="ECO:0008006" key="4">
    <source>
        <dbReference type="Google" id="ProtNLM"/>
    </source>
</evidence>
<organism evidence="2 3">
    <name type="scientific">Portunus trituberculatus</name>
    <name type="common">Swimming crab</name>
    <name type="synonym">Neptunus trituberculatus</name>
    <dbReference type="NCBI Taxonomy" id="210409"/>
    <lineage>
        <taxon>Eukaryota</taxon>
        <taxon>Metazoa</taxon>
        <taxon>Ecdysozoa</taxon>
        <taxon>Arthropoda</taxon>
        <taxon>Crustacea</taxon>
        <taxon>Multicrustacea</taxon>
        <taxon>Malacostraca</taxon>
        <taxon>Eumalacostraca</taxon>
        <taxon>Eucarida</taxon>
        <taxon>Decapoda</taxon>
        <taxon>Pleocyemata</taxon>
        <taxon>Brachyura</taxon>
        <taxon>Eubrachyura</taxon>
        <taxon>Portunoidea</taxon>
        <taxon>Portunidae</taxon>
        <taxon>Portuninae</taxon>
        <taxon>Portunus</taxon>
    </lineage>
</organism>
<name>A0A5B7I8V6_PORTR</name>
<keyword evidence="1" id="KW-0812">Transmembrane</keyword>
<protein>
    <recommendedName>
        <fullName evidence="4">Transmembrane protein</fullName>
    </recommendedName>
</protein>
<gene>
    <name evidence="2" type="ORF">E2C01_071759</name>
</gene>
<keyword evidence="3" id="KW-1185">Reference proteome</keyword>
<dbReference type="EMBL" id="VSRR010045565">
    <property type="protein sequence ID" value="MPC77308.1"/>
    <property type="molecule type" value="Genomic_DNA"/>
</dbReference>
<evidence type="ECO:0000256" key="1">
    <source>
        <dbReference type="SAM" id="Phobius"/>
    </source>
</evidence>
<keyword evidence="1" id="KW-1133">Transmembrane helix</keyword>
<dbReference type="Proteomes" id="UP000324222">
    <property type="component" value="Unassembled WGS sequence"/>
</dbReference>
<feature type="transmembrane region" description="Helical" evidence="1">
    <location>
        <begin position="61"/>
        <end position="85"/>
    </location>
</feature>
<accession>A0A5B7I8V6</accession>
<comment type="caution">
    <text evidence="2">The sequence shown here is derived from an EMBL/GenBank/DDBJ whole genome shotgun (WGS) entry which is preliminary data.</text>
</comment>